<accession>A0A518HU11</accession>
<gene>
    <name evidence="5" type="ORF">Enr13x_41570</name>
</gene>
<evidence type="ECO:0000313" key="6">
    <source>
        <dbReference type="Proteomes" id="UP000319004"/>
    </source>
</evidence>
<sequence length="121" mass="13176">MEGINSQTASIDYFQLLTVQLQHQDPVDPVDQEGLINDLTQFSILEGIENLNASFNQYMQLQELTQGVNLIGKSVDYLDEASGSIKSGVATDVFNIDDSIQVLVDGQTVSLDQIARVAEAA</sequence>
<keyword evidence="5" id="KW-0966">Cell projection</keyword>
<keyword evidence="3" id="KW-1005">Bacterial flagellum biogenesis</keyword>
<dbReference type="RefSeq" id="WP_145388661.1">
    <property type="nucleotide sequence ID" value="NZ_CP037423.1"/>
</dbReference>
<evidence type="ECO:0000256" key="3">
    <source>
        <dbReference type="ARBA" id="ARBA00022795"/>
    </source>
</evidence>
<dbReference type="OrthoDB" id="280334at2"/>
<dbReference type="GO" id="GO:0044781">
    <property type="term" value="P:bacterial-type flagellum organization"/>
    <property type="evidence" value="ECO:0007669"/>
    <property type="project" value="UniProtKB-KW"/>
</dbReference>
<dbReference type="AlphaFoldDB" id="A0A518HU11"/>
<reference evidence="5 6" key="1">
    <citation type="submission" date="2019-03" db="EMBL/GenBank/DDBJ databases">
        <title>Deep-cultivation of Planctomycetes and their phenomic and genomic characterization uncovers novel biology.</title>
        <authorList>
            <person name="Wiegand S."/>
            <person name="Jogler M."/>
            <person name="Boedeker C."/>
            <person name="Pinto D."/>
            <person name="Vollmers J."/>
            <person name="Rivas-Marin E."/>
            <person name="Kohn T."/>
            <person name="Peeters S.H."/>
            <person name="Heuer A."/>
            <person name="Rast P."/>
            <person name="Oberbeckmann S."/>
            <person name="Bunk B."/>
            <person name="Jeske O."/>
            <person name="Meyerdierks A."/>
            <person name="Storesund J.E."/>
            <person name="Kallscheuer N."/>
            <person name="Luecker S."/>
            <person name="Lage O.M."/>
            <person name="Pohl T."/>
            <person name="Merkel B.J."/>
            <person name="Hornburger P."/>
            <person name="Mueller R.-W."/>
            <person name="Bruemmer F."/>
            <person name="Labrenz M."/>
            <person name="Spormann A.M."/>
            <person name="Op den Camp H."/>
            <person name="Overmann J."/>
            <person name="Amann R."/>
            <person name="Jetten M.S.M."/>
            <person name="Mascher T."/>
            <person name="Medema M.H."/>
            <person name="Devos D.P."/>
            <person name="Kaster A.-K."/>
            <person name="Ovreas L."/>
            <person name="Rohde M."/>
            <person name="Galperin M.Y."/>
            <person name="Jogler C."/>
        </authorList>
    </citation>
    <scope>NUCLEOTIDE SEQUENCE [LARGE SCALE GENOMIC DNA]</scope>
    <source>
        <strain evidence="5 6">Enr13</strain>
    </source>
</reference>
<evidence type="ECO:0000256" key="4">
    <source>
        <dbReference type="ARBA" id="ARBA00024746"/>
    </source>
</evidence>
<dbReference type="Pfam" id="PF03963">
    <property type="entry name" value="FlgD"/>
    <property type="match status" value="1"/>
</dbReference>
<dbReference type="Proteomes" id="UP000319004">
    <property type="component" value="Chromosome"/>
</dbReference>
<keyword evidence="5" id="KW-0282">Flagellum</keyword>
<evidence type="ECO:0000256" key="2">
    <source>
        <dbReference type="ARBA" id="ARBA00016013"/>
    </source>
</evidence>
<dbReference type="InterPro" id="IPR005648">
    <property type="entry name" value="FlgD"/>
</dbReference>
<evidence type="ECO:0000256" key="1">
    <source>
        <dbReference type="ARBA" id="ARBA00010577"/>
    </source>
</evidence>
<protein>
    <recommendedName>
        <fullName evidence="2">Basal-body rod modification protein FlgD</fullName>
    </recommendedName>
</protein>
<dbReference type="KEGG" id="snep:Enr13x_41570"/>
<comment type="function">
    <text evidence="4">Required for flagellar hook formation. May act as a scaffolding protein.</text>
</comment>
<comment type="similarity">
    <text evidence="1">Belongs to the FlgD family.</text>
</comment>
<organism evidence="5 6">
    <name type="scientific">Stieleria neptunia</name>
    <dbReference type="NCBI Taxonomy" id="2527979"/>
    <lineage>
        <taxon>Bacteria</taxon>
        <taxon>Pseudomonadati</taxon>
        <taxon>Planctomycetota</taxon>
        <taxon>Planctomycetia</taxon>
        <taxon>Pirellulales</taxon>
        <taxon>Pirellulaceae</taxon>
        <taxon>Stieleria</taxon>
    </lineage>
</organism>
<keyword evidence="6" id="KW-1185">Reference proteome</keyword>
<name>A0A518HU11_9BACT</name>
<keyword evidence="5" id="KW-0969">Cilium</keyword>
<proteinExistence type="inferred from homology"/>
<dbReference type="EMBL" id="CP037423">
    <property type="protein sequence ID" value="QDV44293.1"/>
    <property type="molecule type" value="Genomic_DNA"/>
</dbReference>
<evidence type="ECO:0000313" key="5">
    <source>
        <dbReference type="EMBL" id="QDV44293.1"/>
    </source>
</evidence>